<dbReference type="AlphaFoldDB" id="A0A6J7SMD2"/>
<proteinExistence type="predicted"/>
<sequence length="213" mass="23322">MSNGVAHIRLAQGVDVAIECCAEQQTLTAWLGEVKNFTNDWHKAHVCHLVGFVEDSDFYTAQVNRSTISKVHQATRRCNEHVHATIKCINLLCVRHAACDQTKAKFRSVSNRTQGVVYLHGKFTGRNQDQAQWLTTVGSLAQKVGQGSKAEGQSLTGTSLGTGKHIAASDCVRQGCDLNSERLHDSLTRKGGSELRGNTKIGEGRSLLRGRRI</sequence>
<organism evidence="1">
    <name type="scientific">freshwater metagenome</name>
    <dbReference type="NCBI Taxonomy" id="449393"/>
    <lineage>
        <taxon>unclassified sequences</taxon>
        <taxon>metagenomes</taxon>
        <taxon>ecological metagenomes</taxon>
    </lineage>
</organism>
<gene>
    <name evidence="1" type="ORF">UFOPK4237_01514</name>
</gene>
<dbReference type="AntiFam" id="ANF00149">
    <property type="entry name" value="Shadow ORF (opposite cshA)"/>
</dbReference>
<accession>A0A6J7SMD2</accession>
<dbReference type="EMBL" id="CAFBPZ010000137">
    <property type="protein sequence ID" value="CAB5042377.1"/>
    <property type="molecule type" value="Genomic_DNA"/>
</dbReference>
<evidence type="ECO:0000313" key="1">
    <source>
        <dbReference type="EMBL" id="CAB5042377.1"/>
    </source>
</evidence>
<reference evidence="1" key="1">
    <citation type="submission" date="2020-05" db="EMBL/GenBank/DDBJ databases">
        <authorList>
            <person name="Chiriac C."/>
            <person name="Salcher M."/>
            <person name="Ghai R."/>
            <person name="Kavagutti S V."/>
        </authorList>
    </citation>
    <scope>NUCLEOTIDE SEQUENCE</scope>
</reference>
<protein>
    <submittedName>
        <fullName evidence="1">Unannotated protein</fullName>
    </submittedName>
</protein>
<name>A0A6J7SMD2_9ZZZZ</name>